<dbReference type="Proteomes" id="UP000821853">
    <property type="component" value="Chromosome 2"/>
</dbReference>
<dbReference type="GO" id="GO:0003676">
    <property type="term" value="F:nucleic acid binding"/>
    <property type="evidence" value="ECO:0007669"/>
    <property type="project" value="InterPro"/>
</dbReference>
<evidence type="ECO:0008006" key="4">
    <source>
        <dbReference type="Google" id="ProtNLM"/>
    </source>
</evidence>
<reference evidence="2 3" key="1">
    <citation type="journal article" date="2020" name="Cell">
        <title>Large-Scale Comparative Analyses of Tick Genomes Elucidate Their Genetic Diversity and Vector Capacities.</title>
        <authorList>
            <consortium name="Tick Genome and Microbiome Consortium (TIGMIC)"/>
            <person name="Jia N."/>
            <person name="Wang J."/>
            <person name="Shi W."/>
            <person name="Du L."/>
            <person name="Sun Y."/>
            <person name="Zhan W."/>
            <person name="Jiang J.F."/>
            <person name="Wang Q."/>
            <person name="Zhang B."/>
            <person name="Ji P."/>
            <person name="Bell-Sakyi L."/>
            <person name="Cui X.M."/>
            <person name="Yuan T.T."/>
            <person name="Jiang B.G."/>
            <person name="Yang W.F."/>
            <person name="Lam T.T."/>
            <person name="Chang Q.C."/>
            <person name="Ding S.J."/>
            <person name="Wang X.J."/>
            <person name="Zhu J.G."/>
            <person name="Ruan X.D."/>
            <person name="Zhao L."/>
            <person name="Wei J.T."/>
            <person name="Ye R.Z."/>
            <person name="Que T.C."/>
            <person name="Du C.H."/>
            <person name="Zhou Y.H."/>
            <person name="Cheng J.X."/>
            <person name="Dai P.F."/>
            <person name="Guo W.B."/>
            <person name="Han X.H."/>
            <person name="Huang E.J."/>
            <person name="Li L.F."/>
            <person name="Wei W."/>
            <person name="Gao Y.C."/>
            <person name="Liu J.Z."/>
            <person name="Shao H.Z."/>
            <person name="Wang X."/>
            <person name="Wang C.C."/>
            <person name="Yang T.C."/>
            <person name="Huo Q.B."/>
            <person name="Li W."/>
            <person name="Chen H.Y."/>
            <person name="Chen S.E."/>
            <person name="Zhou L.G."/>
            <person name="Ni X.B."/>
            <person name="Tian J.H."/>
            <person name="Sheng Y."/>
            <person name="Liu T."/>
            <person name="Pan Y.S."/>
            <person name="Xia L.Y."/>
            <person name="Li J."/>
            <person name="Zhao F."/>
            <person name="Cao W.C."/>
        </authorList>
    </citation>
    <scope>NUCLEOTIDE SEQUENCE [LARGE SCALE GENOMIC DNA]</scope>
    <source>
        <strain evidence="2">HaeL-2018</strain>
    </source>
</reference>
<accession>A0A9J6FVT4</accession>
<dbReference type="SUPFAM" id="SSF57756">
    <property type="entry name" value="Retrovirus zinc finger-like domains"/>
    <property type="match status" value="1"/>
</dbReference>
<evidence type="ECO:0000256" key="1">
    <source>
        <dbReference type="SAM" id="MobiDB-lite"/>
    </source>
</evidence>
<feature type="region of interest" description="Disordered" evidence="1">
    <location>
        <begin position="133"/>
        <end position="176"/>
    </location>
</feature>
<dbReference type="GO" id="GO:0008270">
    <property type="term" value="F:zinc ion binding"/>
    <property type="evidence" value="ECO:0007669"/>
    <property type="project" value="InterPro"/>
</dbReference>
<dbReference type="AlphaFoldDB" id="A0A9J6FVT4"/>
<name>A0A9J6FVT4_HAELO</name>
<dbReference type="VEuPathDB" id="VectorBase:HLOH_064351"/>
<organism evidence="2 3">
    <name type="scientific">Haemaphysalis longicornis</name>
    <name type="common">Bush tick</name>
    <dbReference type="NCBI Taxonomy" id="44386"/>
    <lineage>
        <taxon>Eukaryota</taxon>
        <taxon>Metazoa</taxon>
        <taxon>Ecdysozoa</taxon>
        <taxon>Arthropoda</taxon>
        <taxon>Chelicerata</taxon>
        <taxon>Arachnida</taxon>
        <taxon>Acari</taxon>
        <taxon>Parasitiformes</taxon>
        <taxon>Ixodida</taxon>
        <taxon>Ixodoidea</taxon>
        <taxon>Ixodidae</taxon>
        <taxon>Haemaphysalinae</taxon>
        <taxon>Haemaphysalis</taxon>
    </lineage>
</organism>
<evidence type="ECO:0000313" key="3">
    <source>
        <dbReference type="Proteomes" id="UP000821853"/>
    </source>
</evidence>
<comment type="caution">
    <text evidence="2">The sequence shown here is derived from an EMBL/GenBank/DDBJ whole genome shotgun (WGS) entry which is preliminary data.</text>
</comment>
<keyword evidence="3" id="KW-1185">Reference proteome</keyword>
<proteinExistence type="predicted"/>
<dbReference type="EMBL" id="JABSTR010000004">
    <property type="protein sequence ID" value="KAH9367354.1"/>
    <property type="molecule type" value="Genomic_DNA"/>
</dbReference>
<evidence type="ECO:0000313" key="2">
    <source>
        <dbReference type="EMBL" id="KAH9367354.1"/>
    </source>
</evidence>
<protein>
    <recommendedName>
        <fullName evidence="4">CCHC-type domain-containing protein</fullName>
    </recommendedName>
</protein>
<sequence>MYQPGRSHGPCLRPASCLPAGRPVPVDSDRRRDAQQCYRMQPPSVSPVVFDRAHDAAACAAAGCVQGHGTPTPNNDVKAIADSIEALAERLKAIEDQLRHPPAPWPPRGSRYDDGRPWCNYCKRIGHVTRQCRNRDEEQQRPVRRGAQAPERPSVPAARIAGPDIQATRQNFDTSDTETCRDKQLLNYDSDTEVYYSACEGDDTVN</sequence>
<dbReference type="InterPro" id="IPR036875">
    <property type="entry name" value="Znf_CCHC_sf"/>
</dbReference>
<gene>
    <name evidence="2" type="ORF">HPB48_016460</name>
</gene>